<evidence type="ECO:0000313" key="1">
    <source>
        <dbReference type="EMBL" id="GMG53617.1"/>
    </source>
</evidence>
<dbReference type="EMBL" id="BSYB01000073">
    <property type="protein sequence ID" value="GMG53617.1"/>
    <property type="molecule type" value="Genomic_DNA"/>
</dbReference>
<proteinExistence type="predicted"/>
<name>A0ABQ6L9J2_ASPOZ</name>
<comment type="caution">
    <text evidence="1">The sequence shown here is derived from an EMBL/GenBank/DDBJ whole genome shotgun (WGS) entry which is preliminary data.</text>
</comment>
<evidence type="ECO:0000313" key="2">
    <source>
        <dbReference type="Proteomes" id="UP001165189"/>
    </source>
</evidence>
<protein>
    <submittedName>
        <fullName evidence="1">Unnamed protein product</fullName>
    </submittedName>
</protein>
<reference evidence="1" key="1">
    <citation type="submission" date="2023-04" db="EMBL/GenBank/DDBJ databases">
        <title>Aspergillus oryzae var. brunneus NBRC 4377.</title>
        <authorList>
            <person name="Ichikawa N."/>
            <person name="Sato H."/>
            <person name="Tonouchi N."/>
        </authorList>
    </citation>
    <scope>NUCLEOTIDE SEQUENCE</scope>
    <source>
        <strain evidence="1">NBRC 4377</strain>
    </source>
</reference>
<gene>
    <name evidence="1" type="ORF">Aory05_001189400</name>
</gene>
<accession>A0ABQ6L9J2</accession>
<sequence>MGEDTRPDQDGDLKLYQSVISCDIFGSKHMGLQSIFQIAPDWPFLKPGDPLSRAIFSKKSGGDLTGEQIIDDIFILLLDDIARSAQQRLIFSGLDSLRMFLRNSGGRSHYILPR</sequence>
<keyword evidence="2" id="KW-1185">Reference proteome</keyword>
<organism evidence="1 2">
    <name type="scientific">Aspergillus oryzae var. brunneus</name>
    <dbReference type="NCBI Taxonomy" id="332754"/>
    <lineage>
        <taxon>Eukaryota</taxon>
        <taxon>Fungi</taxon>
        <taxon>Dikarya</taxon>
        <taxon>Ascomycota</taxon>
        <taxon>Pezizomycotina</taxon>
        <taxon>Eurotiomycetes</taxon>
        <taxon>Eurotiomycetidae</taxon>
        <taxon>Eurotiales</taxon>
        <taxon>Aspergillaceae</taxon>
        <taxon>Aspergillus</taxon>
        <taxon>Aspergillus subgen. Circumdati</taxon>
    </lineage>
</organism>
<dbReference type="Proteomes" id="UP001165189">
    <property type="component" value="Unassembled WGS sequence"/>
</dbReference>